<evidence type="ECO:0000313" key="2">
    <source>
        <dbReference type="Proteomes" id="UP001162030"/>
    </source>
</evidence>
<dbReference type="Proteomes" id="UP001162030">
    <property type="component" value="Chromosome"/>
</dbReference>
<accession>A0ABM9HXB1</accession>
<evidence type="ECO:0000313" key="1">
    <source>
        <dbReference type="EMBL" id="CAI8748306.1"/>
    </source>
</evidence>
<name>A0ABM9HXB1_9GAMM</name>
<dbReference type="EMBL" id="OX458333">
    <property type="protein sequence ID" value="CAI8748306.1"/>
    <property type="molecule type" value="Genomic_DNA"/>
</dbReference>
<keyword evidence="2" id="KW-1185">Reference proteome</keyword>
<reference evidence="1 2" key="1">
    <citation type="submission" date="2023-03" db="EMBL/GenBank/DDBJ databases">
        <authorList>
            <person name="Pearce D."/>
        </authorList>
    </citation>
    <scope>NUCLEOTIDE SEQUENCE [LARGE SCALE GENOMIC DNA]</scope>
    <source>
        <strain evidence="1">Msz</strain>
    </source>
</reference>
<proteinExistence type="predicted"/>
<organism evidence="1 2">
    <name type="scientific">Methylocaldum szegediense</name>
    <dbReference type="NCBI Taxonomy" id="73780"/>
    <lineage>
        <taxon>Bacteria</taxon>
        <taxon>Pseudomonadati</taxon>
        <taxon>Pseudomonadota</taxon>
        <taxon>Gammaproteobacteria</taxon>
        <taxon>Methylococcales</taxon>
        <taxon>Methylococcaceae</taxon>
        <taxon>Methylocaldum</taxon>
    </lineage>
</organism>
<sequence length="96" mass="10559">MARLAGLEPATLGLEGRCSIQLSYKRLVGVEGFEPPTFCSQSRRATRLRYTPDDLLEREAVGLTIKSNNDTRAGMNRQSICLGSCRLGQVLVRVCS</sequence>
<protein>
    <submittedName>
        <fullName evidence="1">Uncharacterized protein</fullName>
    </submittedName>
</protein>
<gene>
    <name evidence="1" type="ORF">MSZNOR_0599</name>
</gene>